<evidence type="ECO:0000256" key="2">
    <source>
        <dbReference type="ARBA" id="ARBA00022982"/>
    </source>
</evidence>
<proteinExistence type="predicted"/>
<protein>
    <submittedName>
        <fullName evidence="6">Cbb3-type cytochrome c oxidase subunit I</fullName>
    </submittedName>
</protein>
<reference evidence="7" key="1">
    <citation type="journal article" date="2019" name="Int. J. Syst. Evol. Microbiol.">
        <title>The Global Catalogue of Microorganisms (GCM) 10K type strain sequencing project: providing services to taxonomists for standard genome sequencing and annotation.</title>
        <authorList>
            <consortium name="The Broad Institute Genomics Platform"/>
            <consortium name="The Broad Institute Genome Sequencing Center for Infectious Disease"/>
            <person name="Wu L."/>
            <person name="Ma J."/>
        </authorList>
    </citation>
    <scope>NUCLEOTIDE SEQUENCE [LARGE SCALE GENOMIC DNA]</scope>
    <source>
        <strain evidence="7">NCAIM B.02333</strain>
    </source>
</reference>
<dbReference type="EMBL" id="JBHRWW010000017">
    <property type="protein sequence ID" value="MFC3690175.1"/>
    <property type="molecule type" value="Genomic_DNA"/>
</dbReference>
<evidence type="ECO:0000256" key="3">
    <source>
        <dbReference type="ARBA" id="ARBA00025218"/>
    </source>
</evidence>
<dbReference type="PROSITE" id="PS50855">
    <property type="entry name" value="COX1"/>
    <property type="match status" value="1"/>
</dbReference>
<keyword evidence="2" id="KW-0249">Electron transport</keyword>
<evidence type="ECO:0000256" key="4">
    <source>
        <dbReference type="SAM" id="Phobius"/>
    </source>
</evidence>
<evidence type="ECO:0000256" key="1">
    <source>
        <dbReference type="ARBA" id="ARBA00022660"/>
    </source>
</evidence>
<keyword evidence="4" id="KW-0812">Transmembrane</keyword>
<dbReference type="InterPro" id="IPR036927">
    <property type="entry name" value="Cyt_c_oxase-like_su1_sf"/>
</dbReference>
<feature type="domain" description="Cytochrome oxidase subunit I profile" evidence="5">
    <location>
        <begin position="1"/>
        <end position="116"/>
    </location>
</feature>
<dbReference type="RefSeq" id="WP_376985708.1">
    <property type="nucleotide sequence ID" value="NZ_JBHRWW010000017.1"/>
</dbReference>
<evidence type="ECO:0000313" key="6">
    <source>
        <dbReference type="EMBL" id="MFC3690175.1"/>
    </source>
</evidence>
<comment type="caution">
    <text evidence="6">The sequence shown here is derived from an EMBL/GenBank/DDBJ whole genome shotgun (WGS) entry which is preliminary data.</text>
</comment>
<dbReference type="Pfam" id="PF00115">
    <property type="entry name" value="COX1"/>
    <property type="match status" value="1"/>
</dbReference>
<keyword evidence="7" id="KW-1185">Reference proteome</keyword>
<dbReference type="SUPFAM" id="SSF81442">
    <property type="entry name" value="Cytochrome c oxidase subunit I-like"/>
    <property type="match status" value="1"/>
</dbReference>
<feature type="non-terminal residue" evidence="6">
    <location>
        <position position="1"/>
    </location>
</feature>
<feature type="transmembrane region" description="Helical" evidence="4">
    <location>
        <begin position="51"/>
        <end position="75"/>
    </location>
</feature>
<dbReference type="Gene3D" id="1.20.210.10">
    <property type="entry name" value="Cytochrome c oxidase-like, subunit I domain"/>
    <property type="match status" value="1"/>
</dbReference>
<keyword evidence="4" id="KW-1133">Transmembrane helix</keyword>
<keyword evidence="1" id="KW-0813">Transport</keyword>
<comment type="function">
    <text evidence="3">Cytochrome c oxidase is the component of the respiratory chain that catalyzes the reduction of oxygen to water. Subunits 1-3 form the functional core of the enzyme complex. CO I is the catalytic subunit of the enzyme. Electrons originating in cytochrome c are transferred via the copper A center of subunit 2 and heme A of subunit 1 to the bimetallic center formed by heme A3 and copper B.</text>
</comment>
<dbReference type="PANTHER" id="PTHR10422">
    <property type="entry name" value="CYTOCHROME C OXIDASE SUBUNIT 1"/>
    <property type="match status" value="1"/>
</dbReference>
<evidence type="ECO:0000259" key="5">
    <source>
        <dbReference type="PROSITE" id="PS50855"/>
    </source>
</evidence>
<organism evidence="6 7">
    <name type="scientific">Aquipuribacter hungaricus</name>
    <dbReference type="NCBI Taxonomy" id="545624"/>
    <lineage>
        <taxon>Bacteria</taxon>
        <taxon>Bacillati</taxon>
        <taxon>Actinomycetota</taxon>
        <taxon>Actinomycetes</taxon>
        <taxon>Micrococcales</taxon>
        <taxon>Intrasporangiaceae</taxon>
        <taxon>Aquipuribacter</taxon>
    </lineage>
</organism>
<sequence>TGKMLNDGLGKLHFWMTFVGFHTTFLIQHWLGADGMPRRYADYLPEDGFTTLNQISTAGAFLLGAATLPFLWNVYITATKGAKVEVDDPWGYANSLEWATSCPPPRHNFTSLPRIRSERAAFDLHHPEIAAADQAYADKTVLEQVLGDPDIRREPGVPTDQRRGH</sequence>
<evidence type="ECO:0000313" key="7">
    <source>
        <dbReference type="Proteomes" id="UP001595685"/>
    </source>
</evidence>
<dbReference type="Proteomes" id="UP001595685">
    <property type="component" value="Unassembled WGS sequence"/>
</dbReference>
<dbReference type="PANTHER" id="PTHR10422:SF18">
    <property type="entry name" value="CYTOCHROME C OXIDASE SUBUNIT 1"/>
    <property type="match status" value="1"/>
</dbReference>
<keyword evidence="1" id="KW-0679">Respiratory chain</keyword>
<feature type="transmembrane region" description="Helical" evidence="4">
    <location>
        <begin position="12"/>
        <end position="31"/>
    </location>
</feature>
<keyword evidence="4" id="KW-0472">Membrane</keyword>
<gene>
    <name evidence="6" type="ORF">ACFOLH_17655</name>
</gene>
<name>A0ABV7WKY1_9MICO</name>
<dbReference type="InterPro" id="IPR000883">
    <property type="entry name" value="Cyt_C_Oxase_1"/>
</dbReference>
<accession>A0ABV7WKY1</accession>
<dbReference type="InterPro" id="IPR023616">
    <property type="entry name" value="Cyt_c_oxase-like_su1_dom"/>
</dbReference>